<proteinExistence type="predicted"/>
<name>A0A1H5G8I9_9BRAD</name>
<dbReference type="AlphaFoldDB" id="A0A1H5G8I9"/>
<evidence type="ECO:0000313" key="2">
    <source>
        <dbReference type="Proteomes" id="UP000198992"/>
    </source>
</evidence>
<dbReference type="Proteomes" id="UP000198992">
    <property type="component" value="Unassembled WGS sequence"/>
</dbReference>
<accession>A0A1H5G8I9</accession>
<protein>
    <submittedName>
        <fullName evidence="1">Uncharacterized protein</fullName>
    </submittedName>
</protein>
<dbReference type="EMBL" id="FNTH01000001">
    <property type="protein sequence ID" value="SEE12022.1"/>
    <property type="molecule type" value="Genomic_DNA"/>
</dbReference>
<sequence>MHNRIDIDHTHSRAIVREIGERLYVSLKPEPEPPTRFEKQIDQLRELEERSPSIVPSAEH</sequence>
<reference evidence="1 2" key="1">
    <citation type="submission" date="2016-10" db="EMBL/GenBank/DDBJ databases">
        <authorList>
            <person name="de Groot N.N."/>
        </authorList>
    </citation>
    <scope>NUCLEOTIDE SEQUENCE [LARGE SCALE GENOMIC DNA]</scope>
    <source>
        <strain evidence="1 2">MT12</strain>
    </source>
</reference>
<evidence type="ECO:0000313" key="1">
    <source>
        <dbReference type="EMBL" id="SEE12022.1"/>
    </source>
</evidence>
<organism evidence="1 2">
    <name type="scientific">Bradyrhizobium erythrophlei</name>
    <dbReference type="NCBI Taxonomy" id="1437360"/>
    <lineage>
        <taxon>Bacteria</taxon>
        <taxon>Pseudomonadati</taxon>
        <taxon>Pseudomonadota</taxon>
        <taxon>Alphaproteobacteria</taxon>
        <taxon>Hyphomicrobiales</taxon>
        <taxon>Nitrobacteraceae</taxon>
        <taxon>Bradyrhizobium</taxon>
    </lineage>
</organism>
<gene>
    <name evidence="1" type="ORF">SAMN05444164_6981</name>
</gene>